<gene>
    <name evidence="1" type="ORF">HAX54_010955</name>
</gene>
<organism evidence="1 2">
    <name type="scientific">Datura stramonium</name>
    <name type="common">Jimsonweed</name>
    <name type="synonym">Common thornapple</name>
    <dbReference type="NCBI Taxonomy" id="4076"/>
    <lineage>
        <taxon>Eukaryota</taxon>
        <taxon>Viridiplantae</taxon>
        <taxon>Streptophyta</taxon>
        <taxon>Embryophyta</taxon>
        <taxon>Tracheophyta</taxon>
        <taxon>Spermatophyta</taxon>
        <taxon>Magnoliopsida</taxon>
        <taxon>eudicotyledons</taxon>
        <taxon>Gunneridae</taxon>
        <taxon>Pentapetalae</taxon>
        <taxon>asterids</taxon>
        <taxon>lamiids</taxon>
        <taxon>Solanales</taxon>
        <taxon>Solanaceae</taxon>
        <taxon>Solanoideae</taxon>
        <taxon>Datureae</taxon>
        <taxon>Datura</taxon>
    </lineage>
</organism>
<keyword evidence="2" id="KW-1185">Reference proteome</keyword>
<name>A0ABS8TIM3_DATST</name>
<accession>A0ABS8TIM3</accession>
<feature type="non-terminal residue" evidence="1">
    <location>
        <position position="1"/>
    </location>
</feature>
<comment type="caution">
    <text evidence="1">The sequence shown here is derived from an EMBL/GenBank/DDBJ whole genome shotgun (WGS) entry which is preliminary data.</text>
</comment>
<proteinExistence type="predicted"/>
<evidence type="ECO:0000313" key="1">
    <source>
        <dbReference type="EMBL" id="MCD7470805.1"/>
    </source>
</evidence>
<reference evidence="1 2" key="1">
    <citation type="journal article" date="2021" name="BMC Genomics">
        <title>Datura genome reveals duplications of psychoactive alkaloid biosynthetic genes and high mutation rate following tissue culture.</title>
        <authorList>
            <person name="Rajewski A."/>
            <person name="Carter-House D."/>
            <person name="Stajich J."/>
            <person name="Litt A."/>
        </authorList>
    </citation>
    <scope>NUCLEOTIDE SEQUENCE [LARGE SCALE GENOMIC DNA]</scope>
    <source>
        <strain evidence="1">AR-01</strain>
    </source>
</reference>
<evidence type="ECO:0000313" key="2">
    <source>
        <dbReference type="Proteomes" id="UP000823775"/>
    </source>
</evidence>
<protein>
    <submittedName>
        <fullName evidence="1">Uncharacterized protein</fullName>
    </submittedName>
</protein>
<dbReference type="EMBL" id="JACEIK010001610">
    <property type="protein sequence ID" value="MCD7470805.1"/>
    <property type="molecule type" value="Genomic_DNA"/>
</dbReference>
<sequence length="59" mass="6958">PNAYNPAQCESHELYMRDTITCKRRVKQQAKQYVMDYAKKAKLRQQKELGLGRSDIVEK</sequence>
<dbReference type="Proteomes" id="UP000823775">
    <property type="component" value="Unassembled WGS sequence"/>
</dbReference>